<accession>A0A8J2L2C4</accession>
<name>A0A8J2L2C4_9HEXA</name>
<evidence type="ECO:0000313" key="2">
    <source>
        <dbReference type="EMBL" id="CAG7786408.1"/>
    </source>
</evidence>
<comment type="caution">
    <text evidence="2">The sequence shown here is derived from an EMBL/GenBank/DDBJ whole genome shotgun (WGS) entry which is preliminary data.</text>
</comment>
<feature type="non-terminal residue" evidence="2">
    <location>
        <position position="1"/>
    </location>
</feature>
<dbReference type="EMBL" id="CAJVCH010317322">
    <property type="protein sequence ID" value="CAG7786408.1"/>
    <property type="molecule type" value="Genomic_DNA"/>
</dbReference>
<evidence type="ECO:0000313" key="1">
    <source>
        <dbReference type="EMBL" id="CAG7734051.1"/>
    </source>
</evidence>
<reference evidence="2" key="1">
    <citation type="submission" date="2021-06" db="EMBL/GenBank/DDBJ databases">
        <authorList>
            <person name="Hodson N. C."/>
            <person name="Mongue J. A."/>
            <person name="Jaron S. K."/>
        </authorList>
    </citation>
    <scope>NUCLEOTIDE SEQUENCE</scope>
</reference>
<dbReference type="EMBL" id="CAJVCH010261622">
    <property type="protein sequence ID" value="CAG7734051.1"/>
    <property type="molecule type" value="Genomic_DNA"/>
</dbReference>
<organism evidence="2 3">
    <name type="scientific">Allacma fusca</name>
    <dbReference type="NCBI Taxonomy" id="39272"/>
    <lineage>
        <taxon>Eukaryota</taxon>
        <taxon>Metazoa</taxon>
        <taxon>Ecdysozoa</taxon>
        <taxon>Arthropoda</taxon>
        <taxon>Hexapoda</taxon>
        <taxon>Collembola</taxon>
        <taxon>Symphypleona</taxon>
        <taxon>Sminthuridae</taxon>
        <taxon>Allacma</taxon>
    </lineage>
</organism>
<protein>
    <submittedName>
        <fullName evidence="2">Uncharacterized protein</fullName>
    </submittedName>
</protein>
<sequence>MQGKQVLYPHH</sequence>
<proteinExistence type="predicted"/>
<gene>
    <name evidence="1" type="ORF">AFUS01_LOCUS22458</name>
    <name evidence="2" type="ORF">AFUS01_LOCUS24977</name>
</gene>
<keyword evidence="3" id="KW-1185">Reference proteome</keyword>
<evidence type="ECO:0000313" key="3">
    <source>
        <dbReference type="Proteomes" id="UP000708208"/>
    </source>
</evidence>
<dbReference type="Proteomes" id="UP000708208">
    <property type="component" value="Unassembled WGS sequence"/>
</dbReference>